<organism evidence="6 7">
    <name type="scientific">Cymbomonas tetramitiformis</name>
    <dbReference type="NCBI Taxonomy" id="36881"/>
    <lineage>
        <taxon>Eukaryota</taxon>
        <taxon>Viridiplantae</taxon>
        <taxon>Chlorophyta</taxon>
        <taxon>Pyramimonadophyceae</taxon>
        <taxon>Pyramimonadales</taxon>
        <taxon>Pyramimonadaceae</taxon>
        <taxon>Cymbomonas</taxon>
    </lineage>
</organism>
<dbReference type="EMBL" id="LGRX02004794">
    <property type="protein sequence ID" value="KAK3279566.1"/>
    <property type="molecule type" value="Genomic_DNA"/>
</dbReference>
<dbReference type="Pfam" id="PF13921">
    <property type="entry name" value="Myb_DNA-bind_6"/>
    <property type="match status" value="1"/>
</dbReference>
<evidence type="ECO:0000256" key="3">
    <source>
        <dbReference type="SAM" id="MobiDB-lite"/>
    </source>
</evidence>
<keyword evidence="7" id="KW-1185">Reference proteome</keyword>
<evidence type="ECO:0000256" key="2">
    <source>
        <dbReference type="ARBA" id="ARBA00023125"/>
    </source>
</evidence>
<feature type="domain" description="Myb-like" evidence="4">
    <location>
        <begin position="37"/>
        <end position="88"/>
    </location>
</feature>
<evidence type="ECO:0000313" key="7">
    <source>
        <dbReference type="Proteomes" id="UP001190700"/>
    </source>
</evidence>
<dbReference type="Gene3D" id="1.10.10.60">
    <property type="entry name" value="Homeodomain-like"/>
    <property type="match status" value="2"/>
</dbReference>
<feature type="region of interest" description="Disordered" evidence="3">
    <location>
        <begin position="136"/>
        <end position="158"/>
    </location>
</feature>
<name>A0AAE0GK70_9CHLO</name>
<keyword evidence="2" id="KW-0238">DNA-binding</keyword>
<dbReference type="InterPro" id="IPR050560">
    <property type="entry name" value="MYB_TF"/>
</dbReference>
<comment type="caution">
    <text evidence="6">The sequence shown here is derived from an EMBL/GenBank/DDBJ whole genome shotgun (WGS) entry which is preliminary data.</text>
</comment>
<evidence type="ECO:0000256" key="1">
    <source>
        <dbReference type="ARBA" id="ARBA00022737"/>
    </source>
</evidence>
<dbReference type="CDD" id="cd00167">
    <property type="entry name" value="SANT"/>
    <property type="match status" value="2"/>
</dbReference>
<reference evidence="6 7" key="1">
    <citation type="journal article" date="2015" name="Genome Biol. Evol.">
        <title>Comparative Genomics of a Bacterivorous Green Alga Reveals Evolutionary Causalities and Consequences of Phago-Mixotrophic Mode of Nutrition.</title>
        <authorList>
            <person name="Burns J.A."/>
            <person name="Paasch A."/>
            <person name="Narechania A."/>
            <person name="Kim E."/>
        </authorList>
    </citation>
    <scope>NUCLEOTIDE SEQUENCE [LARGE SCALE GENOMIC DNA]</scope>
    <source>
        <strain evidence="6 7">PLY_AMNH</strain>
    </source>
</reference>
<accession>A0AAE0GK70</accession>
<dbReference type="AlphaFoldDB" id="A0AAE0GK70"/>
<feature type="compositionally biased region" description="Basic and acidic residues" evidence="3">
    <location>
        <begin position="144"/>
        <end position="154"/>
    </location>
</feature>
<feature type="compositionally biased region" description="Low complexity" evidence="3">
    <location>
        <begin position="240"/>
        <end position="249"/>
    </location>
</feature>
<feature type="domain" description="HTH myb-type" evidence="5">
    <location>
        <begin position="93"/>
        <end position="143"/>
    </location>
</feature>
<evidence type="ECO:0000313" key="6">
    <source>
        <dbReference type="EMBL" id="KAK3279566.1"/>
    </source>
</evidence>
<feature type="domain" description="HTH myb-type" evidence="5">
    <location>
        <begin position="37"/>
        <end position="92"/>
    </location>
</feature>
<protein>
    <submittedName>
        <fullName evidence="6">Uncharacterized protein</fullName>
    </submittedName>
</protein>
<dbReference type="InterPro" id="IPR001005">
    <property type="entry name" value="SANT/Myb"/>
</dbReference>
<dbReference type="Proteomes" id="UP001190700">
    <property type="component" value="Unassembled WGS sequence"/>
</dbReference>
<feature type="compositionally biased region" description="Polar residues" evidence="3">
    <location>
        <begin position="207"/>
        <end position="216"/>
    </location>
</feature>
<dbReference type="PROSITE" id="PS51294">
    <property type="entry name" value="HTH_MYB"/>
    <property type="match status" value="2"/>
</dbReference>
<feature type="region of interest" description="Disordered" evidence="3">
    <location>
        <begin position="171"/>
        <end position="216"/>
    </location>
</feature>
<dbReference type="PANTHER" id="PTHR45614:SF232">
    <property type="entry name" value="TRANSCRIPTION FACTOR MYB3R-2"/>
    <property type="match status" value="1"/>
</dbReference>
<proteinExistence type="predicted"/>
<dbReference type="PROSITE" id="PS50090">
    <property type="entry name" value="MYB_LIKE"/>
    <property type="match status" value="2"/>
</dbReference>
<dbReference type="InterPro" id="IPR017930">
    <property type="entry name" value="Myb_dom"/>
</dbReference>
<gene>
    <name evidence="6" type="ORF">CYMTET_12556</name>
</gene>
<dbReference type="GO" id="GO:0000978">
    <property type="term" value="F:RNA polymerase II cis-regulatory region sequence-specific DNA binding"/>
    <property type="evidence" value="ECO:0007669"/>
    <property type="project" value="TreeGrafter"/>
</dbReference>
<dbReference type="GO" id="GO:0000981">
    <property type="term" value="F:DNA-binding transcription factor activity, RNA polymerase II-specific"/>
    <property type="evidence" value="ECO:0007669"/>
    <property type="project" value="TreeGrafter"/>
</dbReference>
<dbReference type="GO" id="GO:0005634">
    <property type="term" value="C:nucleus"/>
    <property type="evidence" value="ECO:0007669"/>
    <property type="project" value="TreeGrafter"/>
</dbReference>
<feature type="region of interest" description="Disordered" evidence="3">
    <location>
        <begin position="1"/>
        <end position="24"/>
    </location>
</feature>
<keyword evidence="1" id="KW-0677">Repeat</keyword>
<dbReference type="InterPro" id="IPR009057">
    <property type="entry name" value="Homeodomain-like_sf"/>
</dbReference>
<dbReference type="PANTHER" id="PTHR45614">
    <property type="entry name" value="MYB PROTEIN-RELATED"/>
    <property type="match status" value="1"/>
</dbReference>
<dbReference type="SMART" id="SM00717">
    <property type="entry name" value="SANT"/>
    <property type="match status" value="2"/>
</dbReference>
<feature type="domain" description="Myb-like" evidence="4">
    <location>
        <begin position="89"/>
        <end position="139"/>
    </location>
</feature>
<dbReference type="FunFam" id="1.10.10.60:FF:000010">
    <property type="entry name" value="Transcriptional activator Myb isoform A"/>
    <property type="match status" value="1"/>
</dbReference>
<evidence type="ECO:0000259" key="4">
    <source>
        <dbReference type="PROSITE" id="PS50090"/>
    </source>
</evidence>
<sequence length="368" mass="39942">MGIDSSSRPAAFGSPSLSSESDATEHFEDIELHNCVRRSGRTTQWSKDEDDTLLRLVEKYGQQKWSVVASYLPDRKGKQCRERWHNHLRRDIKKGDWSAEEEKLLVEAHRALGNRWAEIARCMSGRSENAVKNHFNATLRRKERAAGGRKKGEASRPGVLRVYLKDQGLATASQENSAEKASGASADAAEDLAETDGAQSEGAEVNSPPTACPQSPRCSISLNMSVDSIIASTSAKAEVPAPAAAPSESCDAVEPSPSTREQDDAEIERTPAVDFFASQSNIGTRNYSLPSAVYPINAYSDLLGFSRLRLAALQIQPCASAFTVVPSCNPICDNKLSYIPLRPAPLNTSLSLAAAKYSFLQASPSLVW</sequence>
<dbReference type="SUPFAM" id="SSF46689">
    <property type="entry name" value="Homeodomain-like"/>
    <property type="match status" value="1"/>
</dbReference>
<feature type="region of interest" description="Disordered" evidence="3">
    <location>
        <begin position="240"/>
        <end position="266"/>
    </location>
</feature>
<evidence type="ECO:0000259" key="5">
    <source>
        <dbReference type="PROSITE" id="PS51294"/>
    </source>
</evidence>